<keyword evidence="3" id="KW-1133">Transmembrane helix</keyword>
<dbReference type="Proteomes" id="UP000289738">
    <property type="component" value="Chromosome A06"/>
</dbReference>
<dbReference type="Pfam" id="PF12394">
    <property type="entry name" value="DUF3657"/>
    <property type="match status" value="1"/>
</dbReference>
<dbReference type="InterPro" id="IPR029058">
    <property type="entry name" value="AB_hydrolase_fold"/>
</dbReference>
<keyword evidence="3" id="KW-0812">Transmembrane</keyword>
<dbReference type="InterPro" id="IPR007751">
    <property type="entry name" value="DUF676_lipase-like"/>
</dbReference>
<evidence type="ECO:0000256" key="3">
    <source>
        <dbReference type="SAM" id="Phobius"/>
    </source>
</evidence>
<dbReference type="EMBL" id="SDMP01000006">
    <property type="protein sequence ID" value="RYR54957.1"/>
    <property type="molecule type" value="Genomic_DNA"/>
</dbReference>
<reference evidence="5 6" key="1">
    <citation type="submission" date="2019-01" db="EMBL/GenBank/DDBJ databases">
        <title>Sequencing of cultivated peanut Arachis hypogaea provides insights into genome evolution and oil improvement.</title>
        <authorList>
            <person name="Chen X."/>
        </authorList>
    </citation>
    <scope>NUCLEOTIDE SEQUENCE [LARGE SCALE GENOMIC DNA]</scope>
    <source>
        <strain evidence="6">cv. Fuhuasheng</strain>
        <tissue evidence="5">Leaves</tissue>
    </source>
</reference>
<dbReference type="PANTHER" id="PTHR12482:SF5">
    <property type="entry name" value="DUF676 DOMAIN-CONTAINING PROTEIN"/>
    <property type="match status" value="1"/>
</dbReference>
<name>A0A445CVK8_ARAHY</name>
<dbReference type="PANTHER" id="PTHR12482">
    <property type="entry name" value="LIPASE ROG1-RELATED-RELATED"/>
    <property type="match status" value="1"/>
</dbReference>
<feature type="region of interest" description="Disordered" evidence="2">
    <location>
        <begin position="409"/>
        <end position="429"/>
    </location>
</feature>
<keyword evidence="3" id="KW-0472">Membrane</keyword>
<dbReference type="Gene3D" id="3.40.50.1820">
    <property type="entry name" value="alpha/beta hydrolase"/>
    <property type="match status" value="1"/>
</dbReference>
<protein>
    <recommendedName>
        <fullName evidence="4">DUF676 domain-containing protein</fullName>
    </recommendedName>
</protein>
<dbReference type="STRING" id="3818.A0A445CVK8"/>
<feature type="compositionally biased region" description="Basic and acidic residues" evidence="2">
    <location>
        <begin position="508"/>
        <end position="519"/>
    </location>
</feature>
<evidence type="ECO:0000313" key="5">
    <source>
        <dbReference type="EMBL" id="RYR54957.1"/>
    </source>
</evidence>
<evidence type="ECO:0000259" key="4">
    <source>
        <dbReference type="Pfam" id="PF05057"/>
    </source>
</evidence>
<sequence length="909" mass="104274">MDYIMAYERNETHVVQSIKYYRITLITGVLPPSNFLLPVTSSLWAVFLHFLLLLFSSLSKPYETLPTHSHFPIWDHRFRVPRFVHSHPLASVLVYNRRSWLTEGLSNVMANSVKVRPGGMLKAVQEIGIYIHRFHNLDLFQQGWYQIKITMRWEDNENTSFGIPVRVVQYEAPELGLGSVYGIWRIDDTDYSFSTQPFRIKYARQDIYLCMMISFNLPLIGFEVRRPHKAISPDGLPTTAVILKFELVYAPTFENGADLQSSLDAYPAAVHEFRIPPKALLGLHSYCPVHFDMLHAVLVDVSVHISLLKATSSQRALKVPSNSGNVELVADKNDDTLDQNTLFDQELGEFASVDLKNVTFVKAFFAARDILLEELQKLNEVVDQPIDITEFVSKKSSTNLLNSVLESNQFPTDVEPSGQGKPQIDLEERNSDPDFLNVENFDLLAIDQLLDCYHILGDQLTHLWSVFLKFHRNNKTKILEFLRDTWAKDRKAEWSIWMVYSKVEMPHHHTKSESDESSHHGGHRRVPSLLKVSEEPHQIAATRAELHRRSIAQMKINSRSIQDMHIFGDPLRTPIVIVERVMNAPRRTLSENSYLSNVEYLSSDSFQTTHSSDATDTKSTPLSNAQVLKIVVFVHGFQASLGHHLDLRLIRNQWLLIDPKIEFLMSETNEDKTSGDFREMGQRLAQEVISFVKKKMDKASRYGSLGDIKLSFVGHSIGNLIIRTAIAESIMEPFLRYLYTYVSLSGPHLGYLYSSNSLFNSGLWVLKKLRGTQCIHQLTFTDDPDIQNTFIYQLCKQKTLDHFKNIILISSPQDGYVPYHSARIETCLAASHDTSRKGIVFMEMLNNCLEQIYANPSEQRIFMRCDVNFDTTAYGKNLNSFIGRAAHIEFLESDIFSKFLMWSFPELFR</sequence>
<comment type="similarity">
    <text evidence="1">Belongs to the FAM135 family.</text>
</comment>
<accession>A0A445CVK8</accession>
<dbReference type="SUPFAM" id="SSF53474">
    <property type="entry name" value="alpha/beta-Hydrolases"/>
    <property type="match status" value="1"/>
</dbReference>
<gene>
    <name evidence="5" type="ORF">Ahy_A06g030210</name>
</gene>
<dbReference type="InterPro" id="IPR022122">
    <property type="entry name" value="DUF3657"/>
</dbReference>
<dbReference type="Pfam" id="PF05057">
    <property type="entry name" value="DUF676"/>
    <property type="match status" value="1"/>
</dbReference>
<evidence type="ECO:0000256" key="2">
    <source>
        <dbReference type="SAM" id="MobiDB-lite"/>
    </source>
</evidence>
<proteinExistence type="inferred from homology"/>
<keyword evidence="6" id="KW-1185">Reference proteome</keyword>
<evidence type="ECO:0000313" key="6">
    <source>
        <dbReference type="Proteomes" id="UP000289738"/>
    </source>
</evidence>
<feature type="transmembrane region" description="Helical" evidence="3">
    <location>
        <begin position="35"/>
        <end position="55"/>
    </location>
</feature>
<dbReference type="AlphaFoldDB" id="A0A445CVK8"/>
<organism evidence="5 6">
    <name type="scientific">Arachis hypogaea</name>
    <name type="common">Peanut</name>
    <dbReference type="NCBI Taxonomy" id="3818"/>
    <lineage>
        <taxon>Eukaryota</taxon>
        <taxon>Viridiplantae</taxon>
        <taxon>Streptophyta</taxon>
        <taxon>Embryophyta</taxon>
        <taxon>Tracheophyta</taxon>
        <taxon>Spermatophyta</taxon>
        <taxon>Magnoliopsida</taxon>
        <taxon>eudicotyledons</taxon>
        <taxon>Gunneridae</taxon>
        <taxon>Pentapetalae</taxon>
        <taxon>rosids</taxon>
        <taxon>fabids</taxon>
        <taxon>Fabales</taxon>
        <taxon>Fabaceae</taxon>
        <taxon>Papilionoideae</taxon>
        <taxon>50 kb inversion clade</taxon>
        <taxon>dalbergioids sensu lato</taxon>
        <taxon>Dalbergieae</taxon>
        <taxon>Pterocarpus clade</taxon>
        <taxon>Arachis</taxon>
    </lineage>
</organism>
<evidence type="ECO:0000256" key="1">
    <source>
        <dbReference type="ARBA" id="ARBA00007949"/>
    </source>
</evidence>
<dbReference type="FunFam" id="3.40.50.1820:FF:000102">
    <property type="entry name" value="Putative serine esterase family protein"/>
    <property type="match status" value="1"/>
</dbReference>
<feature type="domain" description="DUF676" evidence="4">
    <location>
        <begin position="628"/>
        <end position="821"/>
    </location>
</feature>
<feature type="region of interest" description="Disordered" evidence="2">
    <location>
        <begin position="508"/>
        <end position="529"/>
    </location>
</feature>
<comment type="caution">
    <text evidence="5">The sequence shown here is derived from an EMBL/GenBank/DDBJ whole genome shotgun (WGS) entry which is preliminary data.</text>
</comment>
<dbReference type="InterPro" id="IPR044294">
    <property type="entry name" value="Lipase-like"/>
</dbReference>